<name>A0ABR6Z1Y2_9FIRM</name>
<evidence type="ECO:0000313" key="2">
    <source>
        <dbReference type="EMBL" id="MBC3901381.1"/>
    </source>
</evidence>
<evidence type="ECO:0000313" key="3">
    <source>
        <dbReference type="Proteomes" id="UP000622405"/>
    </source>
</evidence>
<protein>
    <submittedName>
        <fullName evidence="2">Helix-turn-helix domain-containing protein</fullName>
    </submittedName>
</protein>
<dbReference type="CDD" id="cd00093">
    <property type="entry name" value="HTH_XRE"/>
    <property type="match status" value="1"/>
</dbReference>
<organism evidence="2 3">
    <name type="scientific">Acetobacterium malicum</name>
    <dbReference type="NCBI Taxonomy" id="52692"/>
    <lineage>
        <taxon>Bacteria</taxon>
        <taxon>Bacillati</taxon>
        <taxon>Bacillota</taxon>
        <taxon>Clostridia</taxon>
        <taxon>Eubacteriales</taxon>
        <taxon>Eubacteriaceae</taxon>
        <taxon>Acetobacterium</taxon>
    </lineage>
</organism>
<accession>A0ABR6Z1Y2</accession>
<reference evidence="2 3" key="1">
    <citation type="journal article" date="2020" name="mSystems">
        <title>Defining Genomic and Predicted Metabolic Features of the Acetobacterium Genus.</title>
        <authorList>
            <person name="Ross D.E."/>
            <person name="Marshall C.W."/>
            <person name="Gulliver D."/>
            <person name="May H.D."/>
            <person name="Norman R.S."/>
        </authorList>
    </citation>
    <scope>NUCLEOTIDE SEQUENCE [LARGE SCALE GENOMIC DNA]</scope>
    <source>
        <strain evidence="2 3">DSM 4132</strain>
    </source>
</reference>
<feature type="domain" description="HTH cro/C1-type" evidence="1">
    <location>
        <begin position="5"/>
        <end position="60"/>
    </location>
</feature>
<proteinExistence type="predicted"/>
<dbReference type="Proteomes" id="UP000622405">
    <property type="component" value="Unassembled WGS sequence"/>
</dbReference>
<dbReference type="EMBL" id="WJBE01000026">
    <property type="protein sequence ID" value="MBC3901381.1"/>
    <property type="molecule type" value="Genomic_DNA"/>
</dbReference>
<dbReference type="SUPFAM" id="SSF47413">
    <property type="entry name" value="lambda repressor-like DNA-binding domains"/>
    <property type="match status" value="1"/>
</dbReference>
<gene>
    <name evidence="2" type="ORF">GH811_17415</name>
</gene>
<dbReference type="PROSITE" id="PS50943">
    <property type="entry name" value="HTH_CROC1"/>
    <property type="match status" value="1"/>
</dbReference>
<evidence type="ECO:0000259" key="1">
    <source>
        <dbReference type="PROSITE" id="PS50943"/>
    </source>
</evidence>
<keyword evidence="3" id="KW-1185">Reference proteome</keyword>
<comment type="caution">
    <text evidence="2">The sequence shown here is derived from an EMBL/GenBank/DDBJ whole genome shotgun (WGS) entry which is preliminary data.</text>
</comment>
<dbReference type="InterPro" id="IPR001387">
    <property type="entry name" value="Cro/C1-type_HTH"/>
</dbReference>
<dbReference type="Gene3D" id="1.10.260.40">
    <property type="entry name" value="lambda repressor-like DNA-binding domains"/>
    <property type="match status" value="1"/>
</dbReference>
<sequence>MLEELRKRRLDLGINAVDMAAALGLKTQGAYYKKETGAVKIDVSEGAIIAKMLKCSMDDLFFGYELSESDKTKQNPKAS</sequence>
<dbReference type="InterPro" id="IPR010982">
    <property type="entry name" value="Lambda_DNA-bd_dom_sf"/>
</dbReference>
<dbReference type="RefSeq" id="WP_186895433.1">
    <property type="nucleotide sequence ID" value="NZ_WJBE01000026.1"/>
</dbReference>